<keyword evidence="4" id="KW-1185">Reference proteome</keyword>
<dbReference type="PROSITE" id="PS51216">
    <property type="entry name" value="NEBULIN"/>
    <property type="match status" value="2"/>
</dbReference>
<dbReference type="PANTHER" id="PTHR11039">
    <property type="entry name" value="NEBULIN"/>
    <property type="match status" value="1"/>
</dbReference>
<proteinExistence type="predicted"/>
<evidence type="ECO:0000313" key="3">
    <source>
        <dbReference type="EMBL" id="CAI9532016.1"/>
    </source>
</evidence>
<accession>A0ABN9A7M1</accession>
<gene>
    <name evidence="3" type="ORF">SPARVUS_LOCUS93410</name>
</gene>
<protein>
    <submittedName>
        <fullName evidence="3">Uncharacterized protein</fullName>
    </submittedName>
</protein>
<keyword evidence="1" id="KW-0677">Repeat</keyword>
<dbReference type="Pfam" id="PF00880">
    <property type="entry name" value="Nebulin"/>
    <property type="match status" value="2"/>
</dbReference>
<dbReference type="SMART" id="SM00227">
    <property type="entry name" value="NEBU"/>
    <property type="match status" value="3"/>
</dbReference>
<comment type="caution">
    <text evidence="3">The sequence shown here is derived from an EMBL/GenBank/DDBJ whole genome shotgun (WGS) entry which is preliminary data.</text>
</comment>
<feature type="non-terminal residue" evidence="3">
    <location>
        <position position="1"/>
    </location>
</feature>
<keyword evidence="2" id="KW-0009">Actin-binding</keyword>
<dbReference type="Proteomes" id="UP001162483">
    <property type="component" value="Unassembled WGS sequence"/>
</dbReference>
<evidence type="ECO:0000256" key="2">
    <source>
        <dbReference type="ARBA" id="ARBA00023203"/>
    </source>
</evidence>
<name>A0ABN9A7M1_9NEOB</name>
<dbReference type="InterPro" id="IPR000900">
    <property type="entry name" value="Nebulin_repeat"/>
</dbReference>
<evidence type="ECO:0000256" key="1">
    <source>
        <dbReference type="ARBA" id="ARBA00022737"/>
    </source>
</evidence>
<reference evidence="3" key="1">
    <citation type="submission" date="2023-05" db="EMBL/GenBank/DDBJ databases">
        <authorList>
            <person name="Stuckert A."/>
        </authorList>
    </citation>
    <scope>NUCLEOTIDE SEQUENCE</scope>
</reference>
<feature type="non-terminal residue" evidence="3">
    <location>
        <position position="120"/>
    </location>
</feature>
<evidence type="ECO:0000313" key="4">
    <source>
        <dbReference type="Proteomes" id="UP001162483"/>
    </source>
</evidence>
<organism evidence="3 4">
    <name type="scientific">Staurois parvus</name>
    <dbReference type="NCBI Taxonomy" id="386267"/>
    <lineage>
        <taxon>Eukaryota</taxon>
        <taxon>Metazoa</taxon>
        <taxon>Chordata</taxon>
        <taxon>Craniata</taxon>
        <taxon>Vertebrata</taxon>
        <taxon>Euteleostomi</taxon>
        <taxon>Amphibia</taxon>
        <taxon>Batrachia</taxon>
        <taxon>Anura</taxon>
        <taxon>Neobatrachia</taxon>
        <taxon>Ranoidea</taxon>
        <taxon>Ranidae</taxon>
        <taxon>Staurois</taxon>
    </lineage>
</organism>
<sequence>SDGEERFFPKPVLEDRSVEFAKKCGEFISDISYKEQYEKSKGKSEFVPDTAKLKAVTDFISEAKYKEAGKKGLSNPLYKQMPATLDIAFAKQVSQLQSEVLYKQKYDAEKGKSNYAQMLE</sequence>
<dbReference type="PANTHER" id="PTHR11039:SF48">
    <property type="entry name" value="NEBULETTE"/>
    <property type="match status" value="1"/>
</dbReference>
<dbReference type="InterPro" id="IPR055297">
    <property type="entry name" value="NEBU/NEBL"/>
</dbReference>
<dbReference type="EMBL" id="CATNWA010000034">
    <property type="protein sequence ID" value="CAI9532016.1"/>
    <property type="molecule type" value="Genomic_DNA"/>
</dbReference>